<dbReference type="STRING" id="1618993.UX09_C0014G0022"/>
<proteinExistence type="predicted"/>
<dbReference type="Pfam" id="PF00535">
    <property type="entry name" value="Glycos_transf_2"/>
    <property type="match status" value="1"/>
</dbReference>
<feature type="domain" description="Glycosyltransferase 2-like" evidence="2">
    <location>
        <begin position="6"/>
        <end position="154"/>
    </location>
</feature>
<keyword evidence="1" id="KW-0812">Transmembrane</keyword>
<keyword evidence="1" id="KW-1133">Transmembrane helix</keyword>
<dbReference type="AlphaFoldDB" id="A0A0G1QJB4"/>
<dbReference type="SUPFAM" id="SSF53448">
    <property type="entry name" value="Nucleotide-diphospho-sugar transferases"/>
    <property type="match status" value="1"/>
</dbReference>
<name>A0A0G1QJB4_9BACT</name>
<dbReference type="InterPro" id="IPR029044">
    <property type="entry name" value="Nucleotide-diphossugar_trans"/>
</dbReference>
<evidence type="ECO:0000259" key="2">
    <source>
        <dbReference type="Pfam" id="PF00535"/>
    </source>
</evidence>
<dbReference type="GO" id="GO:0016740">
    <property type="term" value="F:transferase activity"/>
    <property type="evidence" value="ECO:0007669"/>
    <property type="project" value="UniProtKB-KW"/>
</dbReference>
<dbReference type="Proteomes" id="UP000034354">
    <property type="component" value="Unassembled WGS sequence"/>
</dbReference>
<accession>A0A0G1QJB4</accession>
<organism evidence="3 4">
    <name type="scientific">Candidatus Uhrbacteria bacterium GW2011_GWE2_45_35</name>
    <dbReference type="NCBI Taxonomy" id="1618993"/>
    <lineage>
        <taxon>Bacteria</taxon>
        <taxon>Candidatus Uhriibacteriota</taxon>
    </lineage>
</organism>
<comment type="caution">
    <text evidence="3">The sequence shown here is derived from an EMBL/GenBank/DDBJ whole genome shotgun (WGS) entry which is preliminary data.</text>
</comment>
<keyword evidence="1" id="KW-0472">Membrane</keyword>
<evidence type="ECO:0000313" key="4">
    <source>
        <dbReference type="Proteomes" id="UP000034354"/>
    </source>
</evidence>
<reference evidence="3 4" key="1">
    <citation type="journal article" date="2015" name="Nature">
        <title>rRNA introns, odd ribosomes, and small enigmatic genomes across a large radiation of phyla.</title>
        <authorList>
            <person name="Brown C.T."/>
            <person name="Hug L.A."/>
            <person name="Thomas B.C."/>
            <person name="Sharon I."/>
            <person name="Castelle C.J."/>
            <person name="Singh A."/>
            <person name="Wilkins M.J."/>
            <person name="Williams K.H."/>
            <person name="Banfield J.F."/>
        </authorList>
    </citation>
    <scope>NUCLEOTIDE SEQUENCE [LARGE SCALE GENOMIC DNA]</scope>
</reference>
<dbReference type="EMBL" id="LCKW01000014">
    <property type="protein sequence ID" value="KKU08750.1"/>
    <property type="molecule type" value="Genomic_DNA"/>
</dbReference>
<protein>
    <submittedName>
        <fullName evidence="3">Glycosyl transferase family 2</fullName>
    </submittedName>
</protein>
<evidence type="ECO:0000313" key="3">
    <source>
        <dbReference type="EMBL" id="KKU08750.1"/>
    </source>
</evidence>
<evidence type="ECO:0000256" key="1">
    <source>
        <dbReference type="SAM" id="Phobius"/>
    </source>
</evidence>
<dbReference type="Gene3D" id="3.90.550.10">
    <property type="entry name" value="Spore Coat Polysaccharide Biosynthesis Protein SpsA, Chain A"/>
    <property type="match status" value="1"/>
</dbReference>
<dbReference type="InterPro" id="IPR001173">
    <property type="entry name" value="Glyco_trans_2-like"/>
</dbReference>
<gene>
    <name evidence="3" type="ORF">UX09_C0014G0022</name>
</gene>
<dbReference type="PANTHER" id="PTHR43179">
    <property type="entry name" value="RHAMNOSYLTRANSFERASE WBBL"/>
    <property type="match status" value="1"/>
</dbReference>
<sequence>MVSIVSVNYKTKIQTERMLCSLFAHRPNCEFEVFVVENGSGDDLSSIAAEFPEVKLIKNEKNLGFAGGCNMGISRAKGDFVVLVNPDIVFDSDVISEVEKKMKEDKYIGVAGISLKNLDGSQQDCVWRFPTPRDQFLLLVKAPHIFSNLKSIRRWLMKDFDYSRSADVDQVMGAFFVIRRQVLDKIGKLDDGFFMWYEEVDFCRRTISAGWRVRYFADLSARHEKGSSFVSLTTLKKQTMVRRSLRRYMKKHFGFKTWLAFWLLNPLFVAAAIGANFVKRKGS</sequence>
<dbReference type="PANTHER" id="PTHR43179:SF7">
    <property type="entry name" value="RHAMNOSYLTRANSFERASE WBBL"/>
    <property type="match status" value="1"/>
</dbReference>
<keyword evidence="3" id="KW-0808">Transferase</keyword>
<dbReference type="CDD" id="cd04186">
    <property type="entry name" value="GT_2_like_c"/>
    <property type="match status" value="1"/>
</dbReference>
<feature type="transmembrane region" description="Helical" evidence="1">
    <location>
        <begin position="253"/>
        <end position="278"/>
    </location>
</feature>